<sequence length="368" mass="39181">MHLKELLFIALMGKSAIAHPGADHAAEALQRKAALARTRSLASCNSALEARGIPQAAARRRHALLSQMQKRVILERDLDTALNTTHHSNLTGLTADTDPSVLFTGNGSCALVPETTQGPYYVTGEFIRSNVTEDQVGVPLYLDVQFIDTNTCEPVEGVAVDYWHANATGSYSGISSQAGLNTTWLRGIQVTDVDGVVGFQSIVPGHYTGCTHHIHLLAHSPGNWSLLENGTITGGHSTPHIGQVFFDQDLLDEVETLVPYTSNTQDWTKNDEDNIVVQEAEATGVDPMVNYVLLGDSVSDGILAWISVGIDPSAVYEVDSAVQHTADGGVEDPCFLMINLTPDDPDLPPLPASCTAAITATATATASA</sequence>
<dbReference type="InParanoid" id="W3XQJ5"/>
<keyword evidence="4" id="KW-1185">Reference proteome</keyword>
<dbReference type="KEGG" id="pfy:PFICI_01615"/>
<proteinExistence type="predicted"/>
<feature type="domain" description="Intradiol ring-cleavage dioxygenases" evidence="2">
    <location>
        <begin position="131"/>
        <end position="208"/>
    </location>
</feature>
<dbReference type="HOGENOM" id="CLU_027719_0_1_1"/>
<dbReference type="AlphaFoldDB" id="W3XQJ5"/>
<dbReference type="RefSeq" id="XP_007828387.1">
    <property type="nucleotide sequence ID" value="XM_007830196.1"/>
</dbReference>
<dbReference type="GeneID" id="19266628"/>
<feature type="signal peptide" evidence="1">
    <location>
        <begin position="1"/>
        <end position="18"/>
    </location>
</feature>
<dbReference type="EMBL" id="KI912109">
    <property type="protein sequence ID" value="ETS87787.1"/>
    <property type="molecule type" value="Genomic_DNA"/>
</dbReference>
<accession>W3XQJ5</accession>
<dbReference type="Gene3D" id="2.60.130.10">
    <property type="entry name" value="Aromatic compound dioxygenase"/>
    <property type="match status" value="1"/>
</dbReference>
<dbReference type="CDD" id="cd03457">
    <property type="entry name" value="intradiol_dioxygenase_like"/>
    <property type="match status" value="1"/>
</dbReference>
<organism evidence="3 4">
    <name type="scientific">Pestalotiopsis fici (strain W106-1 / CGMCC3.15140)</name>
    <dbReference type="NCBI Taxonomy" id="1229662"/>
    <lineage>
        <taxon>Eukaryota</taxon>
        <taxon>Fungi</taxon>
        <taxon>Dikarya</taxon>
        <taxon>Ascomycota</taxon>
        <taxon>Pezizomycotina</taxon>
        <taxon>Sordariomycetes</taxon>
        <taxon>Xylariomycetidae</taxon>
        <taxon>Amphisphaeriales</taxon>
        <taxon>Sporocadaceae</taxon>
        <taxon>Pestalotiopsis</taxon>
    </lineage>
</organism>
<name>W3XQJ5_PESFW</name>
<evidence type="ECO:0000313" key="4">
    <source>
        <dbReference type="Proteomes" id="UP000030651"/>
    </source>
</evidence>
<dbReference type="PANTHER" id="PTHR34315">
    <property type="match status" value="1"/>
</dbReference>
<evidence type="ECO:0000313" key="3">
    <source>
        <dbReference type="EMBL" id="ETS87787.1"/>
    </source>
</evidence>
<dbReference type="Proteomes" id="UP000030651">
    <property type="component" value="Unassembled WGS sequence"/>
</dbReference>
<dbReference type="Pfam" id="PF00775">
    <property type="entry name" value="Dioxygenase_C"/>
    <property type="match status" value="1"/>
</dbReference>
<reference evidence="4" key="1">
    <citation type="journal article" date="2015" name="BMC Genomics">
        <title>Genomic and transcriptomic analysis of the endophytic fungus Pestalotiopsis fici reveals its lifestyle and high potential for synthesis of natural products.</title>
        <authorList>
            <person name="Wang X."/>
            <person name="Zhang X."/>
            <person name="Liu L."/>
            <person name="Xiang M."/>
            <person name="Wang W."/>
            <person name="Sun X."/>
            <person name="Che Y."/>
            <person name="Guo L."/>
            <person name="Liu G."/>
            <person name="Guo L."/>
            <person name="Wang C."/>
            <person name="Yin W.B."/>
            <person name="Stadler M."/>
            <person name="Zhang X."/>
            <person name="Liu X."/>
        </authorList>
    </citation>
    <scope>NUCLEOTIDE SEQUENCE [LARGE SCALE GENOMIC DNA]</scope>
    <source>
        <strain evidence="4">W106-1 / CGMCC3.15140</strain>
    </source>
</reference>
<dbReference type="OrthoDB" id="121380at2759"/>
<dbReference type="SUPFAM" id="SSF49482">
    <property type="entry name" value="Aromatic compound dioxygenase"/>
    <property type="match status" value="1"/>
</dbReference>
<dbReference type="GO" id="GO:0016702">
    <property type="term" value="F:oxidoreductase activity, acting on single donors with incorporation of molecular oxygen, incorporation of two atoms of oxygen"/>
    <property type="evidence" value="ECO:0007669"/>
    <property type="project" value="InterPro"/>
</dbReference>
<feature type="chain" id="PRO_5004834918" description="Intradiol ring-cleavage dioxygenases domain-containing protein" evidence="1">
    <location>
        <begin position="19"/>
        <end position="368"/>
    </location>
</feature>
<evidence type="ECO:0000259" key="2">
    <source>
        <dbReference type="Pfam" id="PF00775"/>
    </source>
</evidence>
<dbReference type="InterPro" id="IPR015889">
    <property type="entry name" value="Intradiol_dOase_core"/>
</dbReference>
<dbReference type="InterPro" id="IPR000627">
    <property type="entry name" value="Intradiol_dOase_C"/>
</dbReference>
<evidence type="ECO:0000256" key="1">
    <source>
        <dbReference type="SAM" id="SignalP"/>
    </source>
</evidence>
<dbReference type="GO" id="GO:0008199">
    <property type="term" value="F:ferric iron binding"/>
    <property type="evidence" value="ECO:0007669"/>
    <property type="project" value="InterPro"/>
</dbReference>
<protein>
    <recommendedName>
        <fullName evidence="2">Intradiol ring-cleavage dioxygenases domain-containing protein</fullName>
    </recommendedName>
</protein>
<keyword evidence="1" id="KW-0732">Signal</keyword>
<dbReference type="OMA" id="WGSMAID"/>
<dbReference type="eggNOG" id="ENOG502QPRK">
    <property type="taxonomic scope" value="Eukaryota"/>
</dbReference>
<gene>
    <name evidence="3" type="ORF">PFICI_01615</name>
</gene>
<dbReference type="PANTHER" id="PTHR34315:SF1">
    <property type="entry name" value="INTRADIOL RING-CLEAVAGE DIOXYGENASES DOMAIN-CONTAINING PROTEIN-RELATED"/>
    <property type="match status" value="1"/>
</dbReference>